<dbReference type="Proteomes" id="UP000237000">
    <property type="component" value="Unassembled WGS sequence"/>
</dbReference>
<name>A0A2P5BJZ0_TREOI</name>
<gene>
    <name evidence="1" type="ORF">TorRG33x02_318570</name>
</gene>
<proteinExistence type="predicted"/>
<sequence length="111" mass="11554">MDSACSELVLSAVVVHNRDRPQHSGWGLSNGLAAAVRWNSQNGAAVRVGGSDGALGRVQRSLTMAGESSGVSMLSDWCLERRSVGSAGRCVRMVQRCSMAVGESSGFGCPI</sequence>
<evidence type="ECO:0000313" key="1">
    <source>
        <dbReference type="EMBL" id="PON49108.1"/>
    </source>
</evidence>
<dbReference type="EMBL" id="JXTC01000507">
    <property type="protein sequence ID" value="PON49108.1"/>
    <property type="molecule type" value="Genomic_DNA"/>
</dbReference>
<dbReference type="AlphaFoldDB" id="A0A2P5BJZ0"/>
<accession>A0A2P5BJZ0</accession>
<keyword evidence="2" id="KW-1185">Reference proteome</keyword>
<evidence type="ECO:0000313" key="2">
    <source>
        <dbReference type="Proteomes" id="UP000237000"/>
    </source>
</evidence>
<reference evidence="2" key="1">
    <citation type="submission" date="2016-06" db="EMBL/GenBank/DDBJ databases">
        <title>Parallel loss of symbiosis genes in relatives of nitrogen-fixing non-legume Parasponia.</title>
        <authorList>
            <person name="Van Velzen R."/>
            <person name="Holmer R."/>
            <person name="Bu F."/>
            <person name="Rutten L."/>
            <person name="Van Zeijl A."/>
            <person name="Liu W."/>
            <person name="Santuari L."/>
            <person name="Cao Q."/>
            <person name="Sharma T."/>
            <person name="Shen D."/>
            <person name="Roswanjaya Y."/>
            <person name="Wardhani T."/>
            <person name="Kalhor M.S."/>
            <person name="Jansen J."/>
            <person name="Van den Hoogen J."/>
            <person name="Gungor B."/>
            <person name="Hartog M."/>
            <person name="Hontelez J."/>
            <person name="Verver J."/>
            <person name="Yang W.-C."/>
            <person name="Schijlen E."/>
            <person name="Repin R."/>
            <person name="Schilthuizen M."/>
            <person name="Schranz E."/>
            <person name="Heidstra R."/>
            <person name="Miyata K."/>
            <person name="Fedorova E."/>
            <person name="Kohlen W."/>
            <person name="Bisseling T."/>
            <person name="Smit S."/>
            <person name="Geurts R."/>
        </authorList>
    </citation>
    <scope>NUCLEOTIDE SEQUENCE [LARGE SCALE GENOMIC DNA]</scope>
    <source>
        <strain evidence="2">cv. RG33-2</strain>
    </source>
</reference>
<comment type="caution">
    <text evidence="1">The sequence shown here is derived from an EMBL/GenBank/DDBJ whole genome shotgun (WGS) entry which is preliminary data.</text>
</comment>
<organism evidence="1 2">
    <name type="scientific">Trema orientale</name>
    <name type="common">Charcoal tree</name>
    <name type="synonym">Celtis orientalis</name>
    <dbReference type="NCBI Taxonomy" id="63057"/>
    <lineage>
        <taxon>Eukaryota</taxon>
        <taxon>Viridiplantae</taxon>
        <taxon>Streptophyta</taxon>
        <taxon>Embryophyta</taxon>
        <taxon>Tracheophyta</taxon>
        <taxon>Spermatophyta</taxon>
        <taxon>Magnoliopsida</taxon>
        <taxon>eudicotyledons</taxon>
        <taxon>Gunneridae</taxon>
        <taxon>Pentapetalae</taxon>
        <taxon>rosids</taxon>
        <taxon>fabids</taxon>
        <taxon>Rosales</taxon>
        <taxon>Cannabaceae</taxon>
        <taxon>Trema</taxon>
    </lineage>
</organism>
<dbReference type="InParanoid" id="A0A2P5BJZ0"/>
<protein>
    <submittedName>
        <fullName evidence="1">Uncharacterized protein</fullName>
    </submittedName>
</protein>